<dbReference type="PANTHER" id="PTHR24413">
    <property type="entry name" value="SPECKLE-TYPE POZ PROTEIN"/>
    <property type="match status" value="1"/>
</dbReference>
<keyword evidence="4" id="KW-1185">Reference proteome</keyword>
<name>A0A8X6SZL1_NEPPI</name>
<reference evidence="2" key="1">
    <citation type="submission" date="2020-08" db="EMBL/GenBank/DDBJ databases">
        <title>Multicomponent nature underlies the extraordinary mechanical properties of spider dragline silk.</title>
        <authorList>
            <person name="Kono N."/>
            <person name="Nakamura H."/>
            <person name="Mori M."/>
            <person name="Yoshida Y."/>
            <person name="Ohtoshi R."/>
            <person name="Malay A.D."/>
            <person name="Moran D.A.P."/>
            <person name="Tomita M."/>
            <person name="Numata K."/>
            <person name="Arakawa K."/>
        </authorList>
    </citation>
    <scope>NUCLEOTIDE SEQUENCE</scope>
</reference>
<dbReference type="Gene3D" id="3.30.710.10">
    <property type="entry name" value="Potassium Channel Kv1.1, Chain A"/>
    <property type="match status" value="1"/>
</dbReference>
<evidence type="ECO:0000259" key="1">
    <source>
        <dbReference type="PROSITE" id="PS50097"/>
    </source>
</evidence>
<dbReference type="Pfam" id="PF00651">
    <property type="entry name" value="BTB"/>
    <property type="match status" value="1"/>
</dbReference>
<accession>A0A8X6SZL1</accession>
<dbReference type="InterPro" id="IPR000210">
    <property type="entry name" value="BTB/POZ_dom"/>
</dbReference>
<proteinExistence type="predicted"/>
<evidence type="ECO:0000313" key="3">
    <source>
        <dbReference type="EMBL" id="GFU06991.1"/>
    </source>
</evidence>
<comment type="caution">
    <text evidence="2">The sequence shown here is derived from an EMBL/GenBank/DDBJ whole genome shotgun (WGS) entry which is preliminary data.</text>
</comment>
<dbReference type="SUPFAM" id="SSF54695">
    <property type="entry name" value="POZ domain"/>
    <property type="match status" value="1"/>
</dbReference>
<dbReference type="OrthoDB" id="6427162at2759"/>
<dbReference type="CDD" id="cd14733">
    <property type="entry name" value="BACK"/>
    <property type="match status" value="1"/>
</dbReference>
<feature type="domain" description="BTB" evidence="1">
    <location>
        <begin position="171"/>
        <end position="238"/>
    </location>
</feature>
<evidence type="ECO:0000313" key="4">
    <source>
        <dbReference type="Proteomes" id="UP000887013"/>
    </source>
</evidence>
<dbReference type="EMBL" id="BMAW01124244">
    <property type="protein sequence ID" value="GFU06991.1"/>
    <property type="molecule type" value="Genomic_DNA"/>
</dbReference>
<dbReference type="PROSITE" id="PS50097">
    <property type="entry name" value="BTB"/>
    <property type="match status" value="1"/>
</dbReference>
<sequence length="334" mass="38723">MNENGFYDTTYYSGPNRFLYTWTVQDFGKIKRSMNGSQILLPDCIKTEFTLCKLLDCFRLSMKSPCNTLTCNVTFFNCIGVALFSRSLKKSAERVEMEYYYCMLMAFKEEAYKELQNLPKDILVIVCDISQSEEQTKQFALRKGSSKNRYLDYLQMLAADLRNATEDFSREKLSLCVGNEIEVINKAVLCSRSRVFAKMFECDMREKKENVVTITDVSMHVLKGLVSFLYTGIVPDRDCSFLCDLYSAADKYDIPDLREECHRQLVSKFTPDNVCDIMEMSNKYSDEHLKFSAMLYIGSNLKSVVTTESWKDLMHYDPKVALDVIDFLYLVIDR</sequence>
<dbReference type="AlphaFoldDB" id="A0A8X6SZL1"/>
<dbReference type="Proteomes" id="UP000887013">
    <property type="component" value="Unassembled WGS sequence"/>
</dbReference>
<evidence type="ECO:0000313" key="2">
    <source>
        <dbReference type="EMBL" id="GFS71207.1"/>
    </source>
</evidence>
<dbReference type="EMBL" id="BMAW01095664">
    <property type="protein sequence ID" value="GFS71207.1"/>
    <property type="molecule type" value="Genomic_DNA"/>
</dbReference>
<dbReference type="Gene3D" id="1.25.40.420">
    <property type="match status" value="1"/>
</dbReference>
<dbReference type="InterPro" id="IPR011333">
    <property type="entry name" value="SKP1/BTB/POZ_sf"/>
</dbReference>
<protein>
    <submittedName>
        <fullName evidence="2">Speckle-type POZ protein</fullName>
    </submittedName>
</protein>
<gene>
    <name evidence="2" type="primary">spop_88</name>
    <name evidence="2" type="ORF">NPIL_359421</name>
    <name evidence="3" type="ORF">NPIL_392861</name>
</gene>
<dbReference type="SMART" id="SM00225">
    <property type="entry name" value="BTB"/>
    <property type="match status" value="1"/>
</dbReference>
<organism evidence="2 4">
    <name type="scientific">Nephila pilipes</name>
    <name type="common">Giant wood spider</name>
    <name type="synonym">Nephila maculata</name>
    <dbReference type="NCBI Taxonomy" id="299642"/>
    <lineage>
        <taxon>Eukaryota</taxon>
        <taxon>Metazoa</taxon>
        <taxon>Ecdysozoa</taxon>
        <taxon>Arthropoda</taxon>
        <taxon>Chelicerata</taxon>
        <taxon>Arachnida</taxon>
        <taxon>Araneae</taxon>
        <taxon>Araneomorphae</taxon>
        <taxon>Entelegynae</taxon>
        <taxon>Araneoidea</taxon>
        <taxon>Nephilidae</taxon>
        <taxon>Nephila</taxon>
    </lineage>
</organism>